<evidence type="ECO:0000313" key="2">
    <source>
        <dbReference type="Proteomes" id="UP000184389"/>
    </source>
</evidence>
<sequence>MVSFVANDSKGILPHEIPNGSFIFVRPDDDYKINDFIVVYKENSSKKDYKIKKAEEKEPLYFGRIIMIAKSFIEEDF</sequence>
<gene>
    <name evidence="1" type="ORF">SAMN02745180_02199</name>
</gene>
<reference evidence="1 2" key="1">
    <citation type="submission" date="2016-11" db="EMBL/GenBank/DDBJ databases">
        <authorList>
            <person name="Jaros S."/>
            <person name="Januszkiewicz K."/>
            <person name="Wedrychowicz H."/>
        </authorList>
    </citation>
    <scope>NUCLEOTIDE SEQUENCE [LARGE SCALE GENOMIC DNA]</scope>
    <source>
        <strain evidence="1 2">DSM 13106</strain>
    </source>
</reference>
<name>A0A1M5YH22_9FIRM</name>
<dbReference type="AlphaFoldDB" id="A0A1M5YH22"/>
<accession>A0A1M5YH22</accession>
<proteinExistence type="predicted"/>
<organism evidence="1 2">
    <name type="scientific">Sporanaerobacter acetigenes DSM 13106</name>
    <dbReference type="NCBI Taxonomy" id="1123281"/>
    <lineage>
        <taxon>Bacteria</taxon>
        <taxon>Bacillati</taxon>
        <taxon>Bacillota</taxon>
        <taxon>Tissierellia</taxon>
        <taxon>Tissierellales</taxon>
        <taxon>Sporanaerobacteraceae</taxon>
        <taxon>Sporanaerobacter</taxon>
    </lineage>
</organism>
<evidence type="ECO:0008006" key="3">
    <source>
        <dbReference type="Google" id="ProtNLM"/>
    </source>
</evidence>
<evidence type="ECO:0000313" key="1">
    <source>
        <dbReference type="EMBL" id="SHI11282.1"/>
    </source>
</evidence>
<dbReference type="RefSeq" id="WP_072744842.1">
    <property type="nucleotide sequence ID" value="NZ_FQXR01000011.1"/>
</dbReference>
<protein>
    <recommendedName>
        <fullName evidence="3">Peptidase S24/S26A/S26B/S26C domain-containing protein</fullName>
    </recommendedName>
</protein>
<dbReference type="EMBL" id="FQXR01000011">
    <property type="protein sequence ID" value="SHI11282.1"/>
    <property type="molecule type" value="Genomic_DNA"/>
</dbReference>
<dbReference type="OrthoDB" id="3034827at2"/>
<keyword evidence="2" id="KW-1185">Reference proteome</keyword>
<dbReference type="Proteomes" id="UP000184389">
    <property type="component" value="Unassembled WGS sequence"/>
</dbReference>
<dbReference type="STRING" id="1123281.SAMN02745180_02199"/>